<dbReference type="OrthoDB" id="6183971at2759"/>
<dbReference type="SUPFAM" id="SSF101898">
    <property type="entry name" value="NHL repeat"/>
    <property type="match status" value="1"/>
</dbReference>
<accession>A0A6J8E8S7</accession>
<protein>
    <submittedName>
        <fullName evidence="1">DTL</fullName>
    </submittedName>
</protein>
<name>A0A6J8E8S7_MYTCO</name>
<keyword evidence="2" id="KW-1185">Reference proteome</keyword>
<organism evidence="1 2">
    <name type="scientific">Mytilus coruscus</name>
    <name type="common">Sea mussel</name>
    <dbReference type="NCBI Taxonomy" id="42192"/>
    <lineage>
        <taxon>Eukaryota</taxon>
        <taxon>Metazoa</taxon>
        <taxon>Spiralia</taxon>
        <taxon>Lophotrochozoa</taxon>
        <taxon>Mollusca</taxon>
        <taxon>Bivalvia</taxon>
        <taxon>Autobranchia</taxon>
        <taxon>Pteriomorphia</taxon>
        <taxon>Mytilida</taxon>
        <taxon>Mytiloidea</taxon>
        <taxon>Mytilidae</taxon>
        <taxon>Mytilinae</taxon>
        <taxon>Mytilus</taxon>
    </lineage>
</organism>
<dbReference type="AlphaFoldDB" id="A0A6J8E8S7"/>
<sequence length="423" mass="48854">MSRIETGSKKEQATSLKDRFCRTVDELTNKNLDIIDDIKTKDIKELEKYLNEIETEKMSLSGLAMITEDFINKSSDAHFREEFSIILKRLDNELCKSVSIFPSVHDLNFERNHVTKDFIEEIFGKVTARAKKNETKPTYPHLPLPELGILSVHKAEKLSEFVLENDILDIVPAENDNAWILTDTVISMFSCKGISETKSDISNTLPNTTRIVRKSANEIWLWIGDSIFKKKQTNYEKSFNVPFEKALFCCAVRNGNVYVYNVKDNKFYELSEKYGVQNKFESKDFMIMMRSRKDTHFMHMAYNMTHNVYKVKHVVMKQSKNLNFVISVCKDVVLFTDKNFKVLNTFKKSGAEFKAIATDNYGNVLLADSENGFVYMLSENGVFQQNLLSENESIFNTTDMIVDECGHLWLVGSSRKIQVFSYQ</sequence>
<evidence type="ECO:0000313" key="2">
    <source>
        <dbReference type="Proteomes" id="UP000507470"/>
    </source>
</evidence>
<evidence type="ECO:0000313" key="1">
    <source>
        <dbReference type="EMBL" id="CAC5415451.1"/>
    </source>
</evidence>
<proteinExistence type="predicted"/>
<dbReference type="EMBL" id="CACVKT020008443">
    <property type="protein sequence ID" value="CAC5415451.1"/>
    <property type="molecule type" value="Genomic_DNA"/>
</dbReference>
<dbReference type="Gene3D" id="2.120.10.30">
    <property type="entry name" value="TolB, C-terminal domain"/>
    <property type="match status" value="1"/>
</dbReference>
<dbReference type="Proteomes" id="UP000507470">
    <property type="component" value="Unassembled WGS sequence"/>
</dbReference>
<gene>
    <name evidence="1" type="ORF">MCOR_48148</name>
</gene>
<reference evidence="1 2" key="1">
    <citation type="submission" date="2020-06" db="EMBL/GenBank/DDBJ databases">
        <authorList>
            <person name="Li R."/>
            <person name="Bekaert M."/>
        </authorList>
    </citation>
    <scope>NUCLEOTIDE SEQUENCE [LARGE SCALE GENOMIC DNA]</scope>
    <source>
        <strain evidence="2">wild</strain>
    </source>
</reference>
<dbReference type="InterPro" id="IPR011042">
    <property type="entry name" value="6-blade_b-propeller_TolB-like"/>
</dbReference>